<comment type="caution">
    <text evidence="1">The sequence shown here is derived from an EMBL/GenBank/DDBJ whole genome shotgun (WGS) entry which is preliminary data.</text>
</comment>
<dbReference type="AlphaFoldDB" id="A0A8I0H7N0"/>
<evidence type="ECO:0000313" key="1">
    <source>
        <dbReference type="EMBL" id="MBD4337267.1"/>
    </source>
</evidence>
<accession>A0A8I0H7N0</accession>
<proteinExistence type="predicted"/>
<dbReference type="EMBL" id="JAABFR010001202">
    <property type="protein sequence ID" value="MBD4337267.1"/>
    <property type="molecule type" value="Genomic_DNA"/>
</dbReference>
<reference evidence="1" key="1">
    <citation type="submission" date="2020-01" db="EMBL/GenBank/DDBJ databases">
        <authorList>
            <person name="Richard D."/>
        </authorList>
    </citation>
    <scope>NUCLEOTIDE SEQUENCE</scope>
    <source>
        <strain evidence="1">JP541</strain>
    </source>
</reference>
<organism evidence="1 2">
    <name type="scientific">Xanthomonas citri pv. citri</name>
    <dbReference type="NCBI Taxonomy" id="611301"/>
    <lineage>
        <taxon>Bacteria</taxon>
        <taxon>Pseudomonadati</taxon>
        <taxon>Pseudomonadota</taxon>
        <taxon>Gammaproteobacteria</taxon>
        <taxon>Lysobacterales</taxon>
        <taxon>Lysobacteraceae</taxon>
        <taxon>Xanthomonas</taxon>
    </lineage>
</organism>
<name>A0A8I0H7N0_XANCI</name>
<dbReference type="Proteomes" id="UP000653002">
    <property type="component" value="Unassembled WGS sequence"/>
</dbReference>
<evidence type="ECO:0000313" key="2">
    <source>
        <dbReference type="Proteomes" id="UP000653002"/>
    </source>
</evidence>
<protein>
    <submittedName>
        <fullName evidence="1">Uncharacterized protein</fullName>
    </submittedName>
</protein>
<gene>
    <name evidence="1" type="ORF">GUH15_14615</name>
</gene>
<feature type="non-terminal residue" evidence="1">
    <location>
        <position position="62"/>
    </location>
</feature>
<sequence>MPQTNNESEVKIPAKRRKSPRRRWKRALLLLVLLTLLILRVERNVTDVVLTLSQATARSLAI</sequence>